<dbReference type="InterPro" id="IPR003131">
    <property type="entry name" value="T1-type_BTB"/>
</dbReference>
<dbReference type="Proteomes" id="UP000507470">
    <property type="component" value="Unassembled WGS sequence"/>
</dbReference>
<dbReference type="PANTHER" id="PTHR14499:SF145">
    <property type="entry name" value="POTASSIUM CHANNEL REGULATORY PROTEIN-LIKE"/>
    <property type="match status" value="1"/>
</dbReference>
<dbReference type="InterPro" id="IPR011333">
    <property type="entry name" value="SKP1/BTB/POZ_sf"/>
</dbReference>
<feature type="domain" description="BTB" evidence="1">
    <location>
        <begin position="9"/>
        <end position="107"/>
    </location>
</feature>
<dbReference type="EMBL" id="CACVKT020000732">
    <property type="protein sequence ID" value="CAC5362144.1"/>
    <property type="molecule type" value="Genomic_DNA"/>
</dbReference>
<dbReference type="InterPro" id="IPR057890">
    <property type="entry name" value="KCTD7/14_C"/>
</dbReference>
<sequence>MTESQSFPDVVELNVGGRHFTTSLLTLIKCKDTMLGAMFSGKYQAIKDQDGRYFIDADGDNFVYVLNYLRYGELPPPNLVTTIYREAVYFGLHGMVEQLELSPSLLAQIHRDSYRAQFTGYHKIINAILDRIKECSTKNTETTTSLLVVLFAREKKKKLPNFDKNHTCFSKSKNRPKRMSDVTFGPWRNKSTTEKDVMNCVVFDLQEKGFNITQEATGQCGFKCESPPENTEDSIVENCTHLCYTLTFHWWKT</sequence>
<dbReference type="PANTHER" id="PTHR14499">
    <property type="entry name" value="POTASSIUM CHANNEL TETRAMERIZATION DOMAIN-CONTAINING"/>
    <property type="match status" value="1"/>
</dbReference>
<dbReference type="AlphaFoldDB" id="A0A6J8A6V1"/>
<dbReference type="InterPro" id="IPR000210">
    <property type="entry name" value="BTB/POZ_dom"/>
</dbReference>
<organism evidence="2 3">
    <name type="scientific">Mytilus coruscus</name>
    <name type="common">Sea mussel</name>
    <dbReference type="NCBI Taxonomy" id="42192"/>
    <lineage>
        <taxon>Eukaryota</taxon>
        <taxon>Metazoa</taxon>
        <taxon>Spiralia</taxon>
        <taxon>Lophotrochozoa</taxon>
        <taxon>Mollusca</taxon>
        <taxon>Bivalvia</taxon>
        <taxon>Autobranchia</taxon>
        <taxon>Pteriomorphia</taxon>
        <taxon>Mytilida</taxon>
        <taxon>Mytiloidea</taxon>
        <taxon>Mytilidae</taxon>
        <taxon>Mytilinae</taxon>
        <taxon>Mytilus</taxon>
    </lineage>
</organism>
<evidence type="ECO:0000313" key="2">
    <source>
        <dbReference type="EMBL" id="CAC5362144.1"/>
    </source>
</evidence>
<gene>
    <name evidence="2" type="ORF">MCOR_4005</name>
</gene>
<reference evidence="2 3" key="1">
    <citation type="submission" date="2020-06" db="EMBL/GenBank/DDBJ databases">
        <authorList>
            <person name="Li R."/>
            <person name="Bekaert M."/>
        </authorList>
    </citation>
    <scope>NUCLEOTIDE SEQUENCE [LARGE SCALE GENOMIC DNA]</scope>
    <source>
        <strain evidence="3">wild</strain>
    </source>
</reference>
<evidence type="ECO:0000313" key="3">
    <source>
        <dbReference type="Proteomes" id="UP000507470"/>
    </source>
</evidence>
<dbReference type="SUPFAM" id="SSF54695">
    <property type="entry name" value="POZ domain"/>
    <property type="match status" value="1"/>
</dbReference>
<evidence type="ECO:0000259" key="1">
    <source>
        <dbReference type="SMART" id="SM00225"/>
    </source>
</evidence>
<dbReference type="SMART" id="SM00225">
    <property type="entry name" value="BTB"/>
    <property type="match status" value="1"/>
</dbReference>
<proteinExistence type="predicted"/>
<dbReference type="OrthoDB" id="2414723at2759"/>
<dbReference type="Pfam" id="PF02214">
    <property type="entry name" value="BTB_2"/>
    <property type="match status" value="1"/>
</dbReference>
<protein>
    <submittedName>
        <fullName evidence="2">KCTD7_14</fullName>
    </submittedName>
</protein>
<dbReference type="GO" id="GO:0051260">
    <property type="term" value="P:protein homooligomerization"/>
    <property type="evidence" value="ECO:0007669"/>
    <property type="project" value="InterPro"/>
</dbReference>
<dbReference type="Pfam" id="PF25611">
    <property type="entry name" value="KCTD_C"/>
    <property type="match status" value="1"/>
</dbReference>
<keyword evidence="3" id="KW-1185">Reference proteome</keyword>
<name>A0A6J8A6V1_MYTCO</name>
<accession>A0A6J8A6V1</accession>
<dbReference type="Gene3D" id="3.30.710.10">
    <property type="entry name" value="Potassium Channel Kv1.1, Chain A"/>
    <property type="match status" value="1"/>
</dbReference>